<comment type="caution">
    <text evidence="4">The sequence shown here is derived from an EMBL/GenBank/DDBJ whole genome shotgun (WGS) entry which is preliminary data.</text>
</comment>
<keyword evidence="3" id="KW-0472">Membrane</keyword>
<dbReference type="InterPro" id="IPR032675">
    <property type="entry name" value="LRR_dom_sf"/>
</dbReference>
<dbReference type="AlphaFoldDB" id="A0A0F9J9B0"/>
<protein>
    <submittedName>
        <fullName evidence="4">Uncharacterized protein</fullName>
    </submittedName>
</protein>
<keyword evidence="1" id="KW-0433">Leucine-rich repeat</keyword>
<dbReference type="InterPro" id="IPR025875">
    <property type="entry name" value="Leu-rich_rpt_4"/>
</dbReference>
<keyword evidence="3" id="KW-0812">Transmembrane</keyword>
<feature type="transmembrane region" description="Helical" evidence="3">
    <location>
        <begin position="201"/>
        <end position="223"/>
    </location>
</feature>
<proteinExistence type="predicted"/>
<name>A0A0F9J9B0_9ZZZZ</name>
<keyword evidence="2" id="KW-0677">Repeat</keyword>
<evidence type="ECO:0000256" key="3">
    <source>
        <dbReference type="SAM" id="Phobius"/>
    </source>
</evidence>
<dbReference type="PANTHER" id="PTHR46652:SF8">
    <property type="entry name" value="LEUCINE RICH REPEAT CONTAINING 23"/>
    <property type="match status" value="1"/>
</dbReference>
<evidence type="ECO:0000256" key="1">
    <source>
        <dbReference type="ARBA" id="ARBA00022614"/>
    </source>
</evidence>
<dbReference type="SUPFAM" id="SSF52058">
    <property type="entry name" value="L domain-like"/>
    <property type="match status" value="1"/>
</dbReference>
<dbReference type="PANTHER" id="PTHR46652">
    <property type="entry name" value="LEUCINE-RICH REPEAT AND IQ DOMAIN-CONTAINING PROTEIN 1-RELATED"/>
    <property type="match status" value="1"/>
</dbReference>
<gene>
    <name evidence="4" type="ORF">LCGC14_1784580</name>
</gene>
<dbReference type="Pfam" id="PF12799">
    <property type="entry name" value="LRR_4"/>
    <property type="match status" value="1"/>
</dbReference>
<dbReference type="InterPro" id="IPR050836">
    <property type="entry name" value="SDS22/Internalin_LRR"/>
</dbReference>
<keyword evidence="3" id="KW-1133">Transmembrane helix</keyword>
<dbReference type="EMBL" id="LAZR01016936">
    <property type="protein sequence ID" value="KKM02426.1"/>
    <property type="molecule type" value="Genomic_DNA"/>
</dbReference>
<accession>A0A0F9J9B0</accession>
<dbReference type="PROSITE" id="PS51450">
    <property type="entry name" value="LRR"/>
    <property type="match status" value="4"/>
</dbReference>
<sequence>MSVEYKGKIIKIKKQKGYLTLNLSRMNIENISDIMGLKDLINLQSLMLNDNNIKEITGLEFLRNLQSLSINNNNLTKIEGLEENTSLRSLSLQHNNIRIIEGLDTLIYLEKLYLNGNHIEIFGGLGNLSSLNRLDLRMNPVFGSLMRMFGVDRTGNFLQVQEMISHTKKSDNNDQSISNEILQGLSSKKYARPKEDTAKNCIVYCSICIVVNLIIFFMFFFLWI</sequence>
<evidence type="ECO:0000256" key="2">
    <source>
        <dbReference type="ARBA" id="ARBA00022737"/>
    </source>
</evidence>
<dbReference type="InterPro" id="IPR001611">
    <property type="entry name" value="Leu-rich_rpt"/>
</dbReference>
<dbReference type="SMART" id="SM00365">
    <property type="entry name" value="LRR_SD22"/>
    <property type="match status" value="4"/>
</dbReference>
<evidence type="ECO:0000313" key="4">
    <source>
        <dbReference type="EMBL" id="KKM02426.1"/>
    </source>
</evidence>
<organism evidence="4">
    <name type="scientific">marine sediment metagenome</name>
    <dbReference type="NCBI Taxonomy" id="412755"/>
    <lineage>
        <taxon>unclassified sequences</taxon>
        <taxon>metagenomes</taxon>
        <taxon>ecological metagenomes</taxon>
    </lineage>
</organism>
<dbReference type="Gene3D" id="3.80.10.10">
    <property type="entry name" value="Ribonuclease Inhibitor"/>
    <property type="match status" value="1"/>
</dbReference>
<reference evidence="4" key="1">
    <citation type="journal article" date="2015" name="Nature">
        <title>Complex archaea that bridge the gap between prokaryotes and eukaryotes.</title>
        <authorList>
            <person name="Spang A."/>
            <person name="Saw J.H."/>
            <person name="Jorgensen S.L."/>
            <person name="Zaremba-Niedzwiedzka K."/>
            <person name="Martijn J."/>
            <person name="Lind A.E."/>
            <person name="van Eijk R."/>
            <person name="Schleper C."/>
            <person name="Guy L."/>
            <person name="Ettema T.J."/>
        </authorList>
    </citation>
    <scope>NUCLEOTIDE SEQUENCE</scope>
</reference>